<dbReference type="Pfam" id="PF00020">
    <property type="entry name" value="TNFR_c6"/>
    <property type="match status" value="1"/>
</dbReference>
<organism evidence="4 5">
    <name type="scientific">Cyprinid herpesvirus 1</name>
    <dbReference type="NCBI Taxonomy" id="317858"/>
    <lineage>
        <taxon>Viruses</taxon>
        <taxon>Duplodnaviria</taxon>
        <taxon>Heunggongvirae</taxon>
        <taxon>Peploviricota</taxon>
        <taxon>Herviviricetes</taxon>
        <taxon>Herpesvirales</taxon>
        <taxon>Alloherpesviridae</taxon>
        <taxon>Cyvirus</taxon>
        <taxon>Cyvirus cyprinidallo1</taxon>
    </lineage>
</organism>
<reference evidence="4 5" key="1">
    <citation type="journal article" date="2013" name="J. Virol.">
        <title>Comparative genomics of carp herpesviruses.</title>
        <authorList>
            <person name="Davison A.J."/>
            <person name="Kurobe T."/>
            <person name="Gatherer D."/>
            <person name="Cunningham C."/>
            <person name="Korf I."/>
            <person name="Fukuda H."/>
            <person name="Hedrick R.P."/>
            <person name="Waltzek T.B."/>
        </authorList>
    </citation>
    <scope>NUCLEOTIDE SEQUENCE [LARGE SCALE GENOMIC DNA]</scope>
    <source>
        <strain evidence="4">NG-J1</strain>
    </source>
</reference>
<feature type="domain" description="TNFR-Cys" evidence="2">
    <location>
        <begin position="67"/>
        <end position="109"/>
    </location>
</feature>
<evidence type="ECO:0000313" key="4">
    <source>
        <dbReference type="EMBL" id="AFJ20435.1"/>
    </source>
</evidence>
<keyword evidence="1" id="KW-0472">Membrane</keyword>
<feature type="transmembrane region" description="Helical" evidence="1">
    <location>
        <begin position="220"/>
        <end position="240"/>
    </location>
</feature>
<evidence type="ECO:0000256" key="1">
    <source>
        <dbReference type="SAM" id="Phobius"/>
    </source>
</evidence>
<protein>
    <submittedName>
        <fullName evidence="4">Membrane protein ORF147A</fullName>
    </submittedName>
</protein>
<accession>K7PCL9</accession>
<dbReference type="InterPro" id="IPR020864">
    <property type="entry name" value="MACPF"/>
</dbReference>
<feature type="domain" description="MACPF" evidence="3">
    <location>
        <begin position="221"/>
        <end position="570"/>
    </location>
</feature>
<dbReference type="Gene3D" id="2.10.50.10">
    <property type="entry name" value="Tumor Necrosis Factor Receptor, subunit A, domain 2"/>
    <property type="match status" value="2"/>
</dbReference>
<keyword evidence="5" id="KW-1185">Reference proteome</keyword>
<dbReference type="SMART" id="SM00208">
    <property type="entry name" value="TNFR"/>
    <property type="match status" value="2"/>
</dbReference>
<dbReference type="EMBL" id="JQ815363">
    <property type="protein sequence ID" value="AFJ20435.1"/>
    <property type="molecule type" value="Genomic_DNA"/>
</dbReference>
<proteinExistence type="predicted"/>
<dbReference type="PROSITE" id="PS51412">
    <property type="entry name" value="MACPF_2"/>
    <property type="match status" value="1"/>
</dbReference>
<feature type="domain" description="TNFR-Cys" evidence="2">
    <location>
        <begin position="29"/>
        <end position="65"/>
    </location>
</feature>
<dbReference type="GO" id="GO:0050829">
    <property type="term" value="P:defense response to Gram-negative bacterium"/>
    <property type="evidence" value="ECO:0007669"/>
    <property type="project" value="TreeGrafter"/>
</dbReference>
<evidence type="ECO:0000259" key="2">
    <source>
        <dbReference type="PROSITE" id="PS50050"/>
    </source>
</evidence>
<sequence length="577" mass="63667">MMVKVATLLALFVSARVGESSRVPARRVTCMTTEFYNHQARVCCSKCPPGTYLSKMCTVTESSICLECPHYTFTAQYNGLESCLPCTYCNRHHNLVTERECTRHSDSHCKAAPGHKCHREDSTGCVVAVEQHKPKPKPTKNPTVEDHYPCSWPRFHDHITGDCVHGVATVLLGITIPTALLVGVWLFLWFRYKFEWLWSPCTAAVKLFKLVHKNASWKHLVALVCAAILISVPFLVDVAMKAICQTTINVYTYPLGLSIHSDGTLSQTRALLLDSFWNRCYKQNEFILPSNTRLNKAIKCVKTTKEHKLNTAKSTSDTSADNSDNKLDISAGVSGSYVGFTASVEARFSKAESVQKTLAKAVRKTLSTSISSFSYQCEIGTLKFASFEPSSQLKHDIQKLNADPFGVDVVDDFLVRWGVAVVTQVVVGGYYSSISIFSTCDKSAQKSLDEVMDKCTTKGGSAEVGGYGMAVKAAADSSVCNANTVGSNLQDAFKEITKESKTVQIGGEDISSATEWQKTLKYNPTPLTFVLTAIYEMPGLGTTARLQLKSKINEIKTIDMQRFADQEIKDFVKQCSN</sequence>
<dbReference type="KEGG" id="vg:14011288"/>
<name>K7PCL9_9VIRU</name>
<dbReference type="GO" id="GO:0050830">
    <property type="term" value="P:defense response to Gram-positive bacterium"/>
    <property type="evidence" value="ECO:0007669"/>
    <property type="project" value="TreeGrafter"/>
</dbReference>
<evidence type="ECO:0000313" key="5">
    <source>
        <dbReference type="Proteomes" id="UP000118426"/>
    </source>
</evidence>
<evidence type="ECO:0000259" key="3">
    <source>
        <dbReference type="PROSITE" id="PS51412"/>
    </source>
</evidence>
<dbReference type="Pfam" id="PF01823">
    <property type="entry name" value="MACPF"/>
    <property type="match status" value="1"/>
</dbReference>
<dbReference type="OrthoDB" id="11333at10239"/>
<dbReference type="InterPro" id="IPR001368">
    <property type="entry name" value="TNFR/NGFR_Cys_rich_reg"/>
</dbReference>
<dbReference type="PROSITE" id="PS50050">
    <property type="entry name" value="TNFR_NGFR_2"/>
    <property type="match status" value="2"/>
</dbReference>
<gene>
    <name evidence="4" type="ORF">CyHV1_ORF147A</name>
</gene>
<dbReference type="GeneID" id="14011288"/>
<dbReference type="SUPFAM" id="SSF57586">
    <property type="entry name" value="TNF receptor-like"/>
    <property type="match status" value="1"/>
</dbReference>
<dbReference type="RefSeq" id="YP_007003801.1">
    <property type="nucleotide sequence ID" value="NC_019491.1"/>
</dbReference>
<dbReference type="Proteomes" id="UP000118426">
    <property type="component" value="Segment"/>
</dbReference>
<dbReference type="PANTHER" id="PTHR46838">
    <property type="entry name" value="TUMOR NECROSIS FACTOR RECEPTOR SUPERFAMILY MEMBER 14"/>
    <property type="match status" value="1"/>
</dbReference>
<feature type="transmembrane region" description="Helical" evidence="1">
    <location>
        <begin position="167"/>
        <end position="190"/>
    </location>
</feature>
<dbReference type="GO" id="GO:0002720">
    <property type="term" value="P:positive regulation of cytokine production involved in immune response"/>
    <property type="evidence" value="ECO:0007669"/>
    <property type="project" value="TreeGrafter"/>
</dbReference>
<keyword evidence="1" id="KW-1133">Transmembrane helix</keyword>
<dbReference type="PANTHER" id="PTHR46838:SF1">
    <property type="entry name" value="TUMOR NECROSIS FACTOR RECEPTOR SUPERFAMILY MEMBER 14"/>
    <property type="match status" value="1"/>
</dbReference>
<keyword evidence="1" id="KW-0812">Transmembrane</keyword>
<dbReference type="PROSITE" id="PS00652">
    <property type="entry name" value="TNFR_NGFR_1"/>
    <property type="match status" value="2"/>
</dbReference>